<dbReference type="EMBL" id="LR796299">
    <property type="protein sequence ID" value="CAB4135361.1"/>
    <property type="molecule type" value="Genomic_DNA"/>
</dbReference>
<gene>
    <name evidence="1" type="ORF">UFOVP284_31</name>
    <name evidence="2" type="ORF">UFOVP646_25</name>
</gene>
<dbReference type="EMBL" id="LR796616">
    <property type="protein sequence ID" value="CAB4154692.1"/>
    <property type="molecule type" value="Genomic_DNA"/>
</dbReference>
<proteinExistence type="predicted"/>
<reference evidence="2" key="1">
    <citation type="submission" date="2020-04" db="EMBL/GenBank/DDBJ databases">
        <authorList>
            <person name="Chiriac C."/>
            <person name="Salcher M."/>
            <person name="Ghai R."/>
            <person name="Kavagutti S V."/>
        </authorList>
    </citation>
    <scope>NUCLEOTIDE SEQUENCE</scope>
</reference>
<name>A0A6J5N888_9CAUD</name>
<organism evidence="2">
    <name type="scientific">uncultured Caudovirales phage</name>
    <dbReference type="NCBI Taxonomy" id="2100421"/>
    <lineage>
        <taxon>Viruses</taxon>
        <taxon>Duplodnaviria</taxon>
        <taxon>Heunggongvirae</taxon>
        <taxon>Uroviricota</taxon>
        <taxon>Caudoviricetes</taxon>
        <taxon>Peduoviridae</taxon>
        <taxon>Maltschvirus</taxon>
        <taxon>Maltschvirus maltsch</taxon>
    </lineage>
</organism>
<evidence type="ECO:0000313" key="2">
    <source>
        <dbReference type="EMBL" id="CAB4154692.1"/>
    </source>
</evidence>
<evidence type="ECO:0000313" key="1">
    <source>
        <dbReference type="EMBL" id="CAB4135361.1"/>
    </source>
</evidence>
<sequence>MKLTLSIILTLVVGVASAGECPQGSTRTVAEDGSVRVVRASGLVTTTTPDRKVTYTFEPVDQAHRDYVLMNCNMTTPSPVRTSRTYTITTPTGQVTGYITTK</sequence>
<accession>A0A6J5N888</accession>
<protein>
    <submittedName>
        <fullName evidence="2">Uncharacterized protein</fullName>
    </submittedName>
</protein>